<comment type="catalytic activity">
    <reaction evidence="2">
        <text>Ni(II)-pyridinium-3,5-bisthiocarboxylate mononucleotide = pyridinium-3,5-bisthiocarboxylate mononucleotide + Ni(2+)</text>
        <dbReference type="Rhea" id="RHEA:54784"/>
        <dbReference type="ChEBI" id="CHEBI:49786"/>
        <dbReference type="ChEBI" id="CHEBI:137372"/>
        <dbReference type="ChEBI" id="CHEBI:137373"/>
        <dbReference type="EC" id="4.99.1.12"/>
    </reaction>
</comment>
<dbReference type="NCBIfam" id="TIGR00299">
    <property type="entry name" value="nickel pincer cofactor biosynthesis protein LarC"/>
    <property type="match status" value="1"/>
</dbReference>
<dbReference type="Gene3D" id="3.30.70.1380">
    <property type="entry name" value="Transcriptional regulatory protein pf0864 domain like"/>
    <property type="match status" value="1"/>
</dbReference>
<dbReference type="OrthoDB" id="9765625at2"/>
<dbReference type="Pfam" id="PF01969">
    <property type="entry name" value="Ni_insertion"/>
    <property type="match status" value="1"/>
</dbReference>
<sequence>MTGRCGWIDATGGISGDMLLGACVDAGVELAVVQAAIDRLGLPEAVRVTAEPAMRAGLGGTRVRVEADPTDVRRTLADVLALLDRADAAVRDPAAAVFRALAEAEARVHRMPVEQVHFHEVGALDSIADVVGVVAGFASLRLDRVVCSQIALGGGRADTAHGPIPVPGPAVIELLRGHDAPGVGGPVETELATPTGVALAVTLADGFGPLPGLRPELVGVGAGERDPVGHANITRLVVGAAGETGSAADPTGPDPREDHEAVVLETNVDDLDPRLWPAVLADLLDAGASDTWLTPILMKKGRPAHTLSVLTAPEHIAALERIVFTGTTTIGLRRRRVTKRALPRETITVEVHGHPVRVKLARLDGEVVNAVPEYDDVAAAAAAEGVPVAVMLDRARAAVQDR</sequence>
<evidence type="ECO:0000313" key="3">
    <source>
        <dbReference type="EMBL" id="RHW29095.1"/>
    </source>
</evidence>
<gene>
    <name evidence="2 3" type="primary">larC</name>
    <name evidence="3" type="ORF">D0Z08_00475</name>
</gene>
<keyword evidence="4" id="KW-1185">Reference proteome</keyword>
<keyword evidence="1 2" id="KW-0533">Nickel</keyword>
<dbReference type="HAMAP" id="MF_01074">
    <property type="entry name" value="LarC"/>
    <property type="match status" value="1"/>
</dbReference>
<dbReference type="GO" id="GO:0016151">
    <property type="term" value="F:nickel cation binding"/>
    <property type="evidence" value="ECO:0007669"/>
    <property type="project" value="UniProtKB-UniRule"/>
</dbReference>
<comment type="similarity">
    <text evidence="2">Belongs to the LarC family.</text>
</comment>
<name>A0A417Y928_9ACTN</name>
<dbReference type="RefSeq" id="WP_118921597.1">
    <property type="nucleotide sequence ID" value="NZ_QXGH01000003.1"/>
</dbReference>
<dbReference type="GO" id="GO:0051604">
    <property type="term" value="P:protein maturation"/>
    <property type="evidence" value="ECO:0007669"/>
    <property type="project" value="UniProtKB-UniRule"/>
</dbReference>
<comment type="caution">
    <text evidence="3">The sequence shown here is derived from an EMBL/GenBank/DDBJ whole genome shotgun (WGS) entry which is preliminary data.</text>
</comment>
<comment type="function">
    <text evidence="2">Involved in the biosynthesis of a nickel-pincer cofactor ((SCS)Ni(II) pincer complex). Binds Ni(2+), and functions in nickel delivery to pyridinium-3,5-bisthiocarboxylic acid mononucleotide (P2TMN), to form the mature cofactor. Is thus probably required for the activation of nickel-pincer cofactor-dependent enzymes.</text>
</comment>
<dbReference type="GO" id="GO:0016829">
    <property type="term" value="F:lyase activity"/>
    <property type="evidence" value="ECO:0007669"/>
    <property type="project" value="UniProtKB-UniRule"/>
</dbReference>
<accession>A0A417Y928</accession>
<evidence type="ECO:0000256" key="2">
    <source>
        <dbReference type="HAMAP-Rule" id="MF_01074"/>
    </source>
</evidence>
<evidence type="ECO:0000313" key="4">
    <source>
        <dbReference type="Proteomes" id="UP000283644"/>
    </source>
</evidence>
<protein>
    <recommendedName>
        <fullName evidence="2">Pyridinium-3,5-bisthiocarboxylic acid mononucleotide nickel insertion protein</fullName>
        <shortName evidence="2">P2TMN nickel insertion protein</shortName>
        <ecNumber evidence="2">4.99.1.12</ecNumber>
    </recommendedName>
    <alternativeName>
        <fullName evidence="2">Nickel-pincer cofactor biosynthesis protein LarC</fullName>
    </alternativeName>
</protein>
<dbReference type="Proteomes" id="UP000283644">
    <property type="component" value="Unassembled WGS sequence"/>
</dbReference>
<dbReference type="PANTHER" id="PTHR36566">
    <property type="entry name" value="NICKEL INSERTION PROTEIN-RELATED"/>
    <property type="match status" value="1"/>
</dbReference>
<dbReference type="EC" id="4.99.1.12" evidence="2"/>
<dbReference type="PANTHER" id="PTHR36566:SF1">
    <property type="entry name" value="PYRIDINIUM-3,5-BISTHIOCARBOXYLIC ACID MONONUCLEOTIDE NICKEL INSERTION PROTEIN"/>
    <property type="match status" value="1"/>
</dbReference>
<keyword evidence="2" id="KW-0456">Lyase</keyword>
<dbReference type="Gene3D" id="3.10.20.300">
    <property type="entry name" value="mk0293 like domain"/>
    <property type="match status" value="1"/>
</dbReference>
<evidence type="ECO:0000256" key="1">
    <source>
        <dbReference type="ARBA" id="ARBA00022596"/>
    </source>
</evidence>
<proteinExistence type="inferred from homology"/>
<dbReference type="AlphaFoldDB" id="A0A417Y928"/>
<organism evidence="3 4">
    <name type="scientific">Nocardioides immobilis</name>
    <dbReference type="NCBI Taxonomy" id="2049295"/>
    <lineage>
        <taxon>Bacteria</taxon>
        <taxon>Bacillati</taxon>
        <taxon>Actinomycetota</taxon>
        <taxon>Actinomycetes</taxon>
        <taxon>Propionibacteriales</taxon>
        <taxon>Nocardioidaceae</taxon>
        <taxon>Nocardioides</taxon>
    </lineage>
</organism>
<dbReference type="InterPro" id="IPR002822">
    <property type="entry name" value="Ni_insertion"/>
</dbReference>
<reference evidence="3 4" key="1">
    <citation type="submission" date="2018-09" db="EMBL/GenBank/DDBJ databases">
        <title>Genome sequencing of Nocardioides immobilis CCTCC AB 2017083 for comparison to Nocardioides silvaticus.</title>
        <authorList>
            <person name="Li C."/>
            <person name="Wang G."/>
        </authorList>
    </citation>
    <scope>NUCLEOTIDE SEQUENCE [LARGE SCALE GENOMIC DNA]</scope>
    <source>
        <strain evidence="3 4">CCTCC AB 2017083</strain>
    </source>
</reference>
<dbReference type="EMBL" id="QXGH01000003">
    <property type="protein sequence ID" value="RHW29095.1"/>
    <property type="molecule type" value="Genomic_DNA"/>
</dbReference>